<dbReference type="EMBL" id="CP001643">
    <property type="protein sequence ID" value="ACU84727.1"/>
    <property type="molecule type" value="Genomic_DNA"/>
</dbReference>
<sequence length="180" mass="18268">MSSARVPLARASGPSSLLPVLVAVAGTALAALELAEVLRASPAAGQARPMSALVLTAALALGGFSLTRVLQLLVLATARARRRAAGAALDEVPWQLPDAHSLHAIWVIGVGASVALMGLLGLWSLADGRPSGLEPGWPLLLAGGAVALGVHLLRVQISACWRAAGGPRMSRRPAPGQRPG</sequence>
<accession>C7MAG9</accession>
<feature type="transmembrane region" description="Helical" evidence="1">
    <location>
        <begin position="137"/>
        <end position="161"/>
    </location>
</feature>
<reference evidence="2 3" key="1">
    <citation type="journal article" date="2009" name="Stand. Genomic Sci.">
        <title>Complete genome sequence of Brachybacterium faecium type strain (Schefferle 6-10).</title>
        <authorList>
            <person name="Lapidus A."/>
            <person name="Pukall R."/>
            <person name="Labuttii K."/>
            <person name="Copeland A."/>
            <person name="Del Rio T.G."/>
            <person name="Nolan M."/>
            <person name="Chen F."/>
            <person name="Lucas S."/>
            <person name="Tice H."/>
            <person name="Cheng J.F."/>
            <person name="Bruce D."/>
            <person name="Goodwin L."/>
            <person name="Pitluck S."/>
            <person name="Rohde M."/>
            <person name="Goker M."/>
            <person name="Pati A."/>
            <person name="Ivanova N."/>
            <person name="Mavrommatis K."/>
            <person name="Chen A."/>
            <person name="Palaniappan K."/>
            <person name="D'haeseleer P."/>
            <person name="Chain P."/>
            <person name="Bristow J."/>
            <person name="Eisen J.A."/>
            <person name="Markowitz V."/>
            <person name="Hugenholtz P."/>
            <person name="Kyrpides N.C."/>
            <person name="Klenk H.P."/>
        </authorList>
    </citation>
    <scope>NUCLEOTIDE SEQUENCE [LARGE SCALE GENOMIC DNA]</scope>
    <source>
        <strain evidence="3">ATCC 43885 / DSM 4810 / JCM 11609 / LMG 19847 / NBRC 14762 / NCIMB 9860 / 6-10</strain>
    </source>
</reference>
<dbReference type="AlphaFoldDB" id="C7MAG9"/>
<keyword evidence="3" id="KW-1185">Reference proteome</keyword>
<proteinExistence type="predicted"/>
<evidence type="ECO:0000313" key="2">
    <source>
        <dbReference type="EMBL" id="ACU84727.1"/>
    </source>
</evidence>
<dbReference type="Proteomes" id="UP000001919">
    <property type="component" value="Chromosome"/>
</dbReference>
<dbReference type="OrthoDB" id="4794332at2"/>
<dbReference type="HOGENOM" id="CLU_1493468_0_0_11"/>
<keyword evidence="1" id="KW-0472">Membrane</keyword>
<evidence type="ECO:0000256" key="1">
    <source>
        <dbReference type="SAM" id="Phobius"/>
    </source>
</evidence>
<feature type="transmembrane region" description="Helical" evidence="1">
    <location>
        <begin position="50"/>
        <end position="75"/>
    </location>
</feature>
<feature type="transmembrane region" description="Helical" evidence="1">
    <location>
        <begin position="104"/>
        <end position="125"/>
    </location>
</feature>
<gene>
    <name evidence="2" type="ordered locus">Bfae_08730</name>
</gene>
<dbReference type="PATRIC" id="fig|446465.5.peg.867"/>
<protein>
    <submittedName>
        <fullName evidence="2">Uncharacterized protein</fullName>
    </submittedName>
</protein>
<keyword evidence="1" id="KW-0812">Transmembrane</keyword>
<dbReference type="KEGG" id="bfa:Bfae_08730"/>
<evidence type="ECO:0000313" key="3">
    <source>
        <dbReference type="Proteomes" id="UP000001919"/>
    </source>
</evidence>
<keyword evidence="1" id="KW-1133">Transmembrane helix</keyword>
<organism evidence="2 3">
    <name type="scientific">Brachybacterium faecium (strain ATCC 43885 / DSM 4810 / JCM 11609 / LMG 19847 / NBRC 14762 / NCIMB 9860 / 6-10)</name>
    <dbReference type="NCBI Taxonomy" id="446465"/>
    <lineage>
        <taxon>Bacteria</taxon>
        <taxon>Bacillati</taxon>
        <taxon>Actinomycetota</taxon>
        <taxon>Actinomycetes</taxon>
        <taxon>Micrococcales</taxon>
        <taxon>Dermabacteraceae</taxon>
        <taxon>Brachybacterium</taxon>
    </lineage>
</organism>
<name>C7MAG9_BRAFD</name>